<dbReference type="GO" id="GO:0046872">
    <property type="term" value="F:metal ion binding"/>
    <property type="evidence" value="ECO:0007669"/>
    <property type="project" value="UniProtKB-KW"/>
</dbReference>
<evidence type="ECO:0000256" key="5">
    <source>
        <dbReference type="ARBA" id="ARBA00022723"/>
    </source>
</evidence>
<dbReference type="Proteomes" id="UP000504606">
    <property type="component" value="Unplaced"/>
</dbReference>
<proteinExistence type="inferred from homology"/>
<dbReference type="Pfam" id="PF13359">
    <property type="entry name" value="DDE_Tnp_4"/>
    <property type="match status" value="1"/>
</dbReference>
<dbReference type="RefSeq" id="XP_026292673.1">
    <property type="nucleotide sequence ID" value="XM_026436888.2"/>
</dbReference>
<evidence type="ECO:0000256" key="6">
    <source>
        <dbReference type="ARBA" id="ARBA00022801"/>
    </source>
</evidence>
<accession>A0A6J1THC8</accession>
<dbReference type="OrthoDB" id="2668416at2759"/>
<keyword evidence="6" id="KW-0378">Hydrolase</keyword>
<dbReference type="GeneID" id="113217048"/>
<reference evidence="10" key="1">
    <citation type="submission" date="2025-08" db="UniProtKB">
        <authorList>
            <consortium name="RefSeq"/>
        </authorList>
    </citation>
    <scope>IDENTIFICATION</scope>
    <source>
        <tissue evidence="10">Whole organism</tissue>
    </source>
</reference>
<dbReference type="AlphaFoldDB" id="A0A6J1THC8"/>
<dbReference type="GO" id="GO:0016787">
    <property type="term" value="F:hydrolase activity"/>
    <property type="evidence" value="ECO:0007669"/>
    <property type="project" value="UniProtKB-KW"/>
</dbReference>
<name>A0A6J1THC8_FRAOC</name>
<dbReference type="GO" id="GO:0005634">
    <property type="term" value="C:nucleus"/>
    <property type="evidence" value="ECO:0007669"/>
    <property type="project" value="UniProtKB-SubCell"/>
</dbReference>
<keyword evidence="9" id="KW-1185">Reference proteome</keyword>
<dbReference type="GO" id="GO:0004518">
    <property type="term" value="F:nuclease activity"/>
    <property type="evidence" value="ECO:0007669"/>
    <property type="project" value="UniProtKB-KW"/>
</dbReference>
<evidence type="ECO:0000256" key="7">
    <source>
        <dbReference type="ARBA" id="ARBA00023242"/>
    </source>
</evidence>
<comment type="subcellular location">
    <subcellularLocation>
        <location evidence="2">Nucleus</location>
    </subcellularLocation>
</comment>
<evidence type="ECO:0000256" key="1">
    <source>
        <dbReference type="ARBA" id="ARBA00001968"/>
    </source>
</evidence>
<evidence type="ECO:0000256" key="2">
    <source>
        <dbReference type="ARBA" id="ARBA00004123"/>
    </source>
</evidence>
<evidence type="ECO:0000313" key="10">
    <source>
        <dbReference type="RefSeq" id="XP_026292673.1"/>
    </source>
</evidence>
<protein>
    <submittedName>
        <fullName evidence="10">Uncharacterized protein LOC113217048</fullName>
    </submittedName>
</protein>
<keyword evidence="4" id="KW-0540">Nuclease</keyword>
<keyword evidence="5" id="KW-0479">Metal-binding</keyword>
<comment type="cofactor">
    <cofactor evidence="1">
        <name>a divalent metal cation</name>
        <dbReference type="ChEBI" id="CHEBI:60240"/>
    </cofactor>
</comment>
<sequence>MDDDILLNMIAVAVHIAVDNNNIDAVVNIPGNYYAELPQRPPSVDIEGWKRLGDPTFKKQFRMDRTLFEVLVVEVGTHMAATNRLIRQGKPIDEALMNTIWTLANPDCFRSTGGTFGVLGGSIHNQYKTMIQVLEELKSKYIRWPSALEQEVIARELYGYPGVIGCIDGSFISTYKPMDEPQRYINRHHEYSVIVHAVCDHNLLFRDIYVGEPGGVGDARTFQRSPLFQTMVTRPELMDDKHLLGDGAYPLLSQVITPYRDLGNLTQRQRHHNYYLSRTRACIERAFALLKGKWRRLKFFPCYRIEYLIDSIVASMVLHNFIILEGRAYEEDDNPIEPNINVPFNDLFEESRRLGILKREYISIELTPDY</sequence>
<gene>
    <name evidence="10" type="primary">LOC113217048</name>
</gene>
<keyword evidence="7" id="KW-0539">Nucleus</keyword>
<comment type="similarity">
    <text evidence="3">Belongs to the HARBI1 family.</text>
</comment>
<dbReference type="PANTHER" id="PTHR22930">
    <property type="match status" value="1"/>
</dbReference>
<evidence type="ECO:0000256" key="3">
    <source>
        <dbReference type="ARBA" id="ARBA00006958"/>
    </source>
</evidence>
<evidence type="ECO:0000259" key="8">
    <source>
        <dbReference type="Pfam" id="PF13359"/>
    </source>
</evidence>
<dbReference type="KEGG" id="foc:113217048"/>
<dbReference type="InterPro" id="IPR045249">
    <property type="entry name" value="HARBI1-like"/>
</dbReference>
<dbReference type="PANTHER" id="PTHR22930:SF85">
    <property type="entry name" value="GH03217P-RELATED"/>
    <property type="match status" value="1"/>
</dbReference>
<dbReference type="InterPro" id="IPR027806">
    <property type="entry name" value="HARBI1_dom"/>
</dbReference>
<evidence type="ECO:0000256" key="4">
    <source>
        <dbReference type="ARBA" id="ARBA00022722"/>
    </source>
</evidence>
<organism evidence="9 10">
    <name type="scientific">Frankliniella occidentalis</name>
    <name type="common">Western flower thrips</name>
    <name type="synonym">Euthrips occidentalis</name>
    <dbReference type="NCBI Taxonomy" id="133901"/>
    <lineage>
        <taxon>Eukaryota</taxon>
        <taxon>Metazoa</taxon>
        <taxon>Ecdysozoa</taxon>
        <taxon>Arthropoda</taxon>
        <taxon>Hexapoda</taxon>
        <taxon>Insecta</taxon>
        <taxon>Pterygota</taxon>
        <taxon>Neoptera</taxon>
        <taxon>Paraneoptera</taxon>
        <taxon>Thysanoptera</taxon>
        <taxon>Terebrantia</taxon>
        <taxon>Thripoidea</taxon>
        <taxon>Thripidae</taxon>
        <taxon>Frankliniella</taxon>
    </lineage>
</organism>
<feature type="domain" description="DDE Tnp4" evidence="8">
    <location>
        <begin position="167"/>
        <end position="320"/>
    </location>
</feature>
<evidence type="ECO:0000313" key="9">
    <source>
        <dbReference type="Proteomes" id="UP000504606"/>
    </source>
</evidence>